<evidence type="ECO:0008006" key="4">
    <source>
        <dbReference type="Google" id="ProtNLM"/>
    </source>
</evidence>
<dbReference type="RefSeq" id="WP_034806052.1">
    <property type="nucleotide sequence ID" value="NZ_AWSA01000023.1"/>
</dbReference>
<evidence type="ECO:0000256" key="1">
    <source>
        <dbReference type="SAM" id="Phobius"/>
    </source>
</evidence>
<name>W9G5S7_9MICO</name>
<sequence length="227" mass="23807">MVVVGDTERVFDSDGQAGVFVVNGSTRLAFAGGLAAMVGGLFWALKAACLMIARFQPPVVYEVAPVFFPIAVIGLYGSLDGNRSRLARSGLTSAGIAELCALVSVLGLFLGPAEWTPTGDTVTVLTPFITLSALGSILGLLLVGIVVRRTASLPGGWKNFPMSVAISIIPLIASSALMKDINERLFELPTLIIGLEWMVLGAVMVRRLPSFARTPASARPGRAPRPG</sequence>
<feature type="transmembrane region" description="Helical" evidence="1">
    <location>
        <begin position="28"/>
        <end position="53"/>
    </location>
</feature>
<keyword evidence="1" id="KW-0472">Membrane</keyword>
<keyword evidence="1" id="KW-1133">Transmembrane helix</keyword>
<keyword evidence="3" id="KW-1185">Reference proteome</keyword>
<dbReference type="AlphaFoldDB" id="W9G5S7"/>
<dbReference type="Proteomes" id="UP000019489">
    <property type="component" value="Unassembled WGS sequence"/>
</dbReference>
<proteinExistence type="predicted"/>
<evidence type="ECO:0000313" key="2">
    <source>
        <dbReference type="EMBL" id="EWT01390.1"/>
    </source>
</evidence>
<protein>
    <recommendedName>
        <fullName evidence="4">DUF998 domain-containing protein</fullName>
    </recommendedName>
</protein>
<accession>W9G5S7</accession>
<dbReference type="EMBL" id="AWSA01000023">
    <property type="protein sequence ID" value="EWT01390.1"/>
    <property type="molecule type" value="Genomic_DNA"/>
</dbReference>
<feature type="transmembrane region" description="Helical" evidence="1">
    <location>
        <begin position="122"/>
        <end position="147"/>
    </location>
</feature>
<feature type="transmembrane region" description="Helical" evidence="1">
    <location>
        <begin position="184"/>
        <end position="205"/>
    </location>
</feature>
<reference evidence="2 3" key="1">
    <citation type="submission" date="2013-08" db="EMBL/GenBank/DDBJ databases">
        <title>Intrasporangium oryzae NRRL B-24470.</title>
        <authorList>
            <person name="Liu H."/>
            <person name="Wang G."/>
        </authorList>
    </citation>
    <scope>NUCLEOTIDE SEQUENCE [LARGE SCALE GENOMIC DNA]</scope>
    <source>
        <strain evidence="2 3">NRRL B-24470</strain>
    </source>
</reference>
<keyword evidence="1" id="KW-0812">Transmembrane</keyword>
<feature type="transmembrane region" description="Helical" evidence="1">
    <location>
        <begin position="159"/>
        <end position="178"/>
    </location>
</feature>
<comment type="caution">
    <text evidence="2">The sequence shown here is derived from an EMBL/GenBank/DDBJ whole genome shotgun (WGS) entry which is preliminary data.</text>
</comment>
<evidence type="ECO:0000313" key="3">
    <source>
        <dbReference type="Proteomes" id="UP000019489"/>
    </source>
</evidence>
<gene>
    <name evidence="2" type="ORF">N865_08570</name>
</gene>
<feature type="transmembrane region" description="Helical" evidence="1">
    <location>
        <begin position="59"/>
        <end position="79"/>
    </location>
</feature>
<organism evidence="2 3">
    <name type="scientific">Intrasporangium oryzae NRRL B-24470</name>
    <dbReference type="NCBI Taxonomy" id="1386089"/>
    <lineage>
        <taxon>Bacteria</taxon>
        <taxon>Bacillati</taxon>
        <taxon>Actinomycetota</taxon>
        <taxon>Actinomycetes</taxon>
        <taxon>Micrococcales</taxon>
        <taxon>Intrasporangiaceae</taxon>
        <taxon>Intrasporangium</taxon>
    </lineage>
</organism>
<feature type="transmembrane region" description="Helical" evidence="1">
    <location>
        <begin position="91"/>
        <end position="110"/>
    </location>
</feature>